<name>E4X8L0_OIKDI</name>
<accession>E4X8L0</accession>
<sequence length="147" mass="16578">MENSPISCVSPIREEVITCAIPEESDVVSTPRRTFKRKSFLLSPGAKASRYASCSNLADLNESDILNTSSTSIQSAASEFKLPKRKRKSLFGSIFRKPKTRSMTSKRRSIEVKLDDDIVIWEEAIPSPKRRRSGILRRLTMSKKSDL</sequence>
<dbReference type="AlphaFoldDB" id="E4X8L0"/>
<dbReference type="InParanoid" id="E4X8L0"/>
<keyword evidence="2" id="KW-1185">Reference proteome</keyword>
<reference evidence="1" key="1">
    <citation type="journal article" date="2010" name="Science">
        <title>Plasticity of animal genome architecture unmasked by rapid evolution of a pelagic tunicate.</title>
        <authorList>
            <person name="Denoeud F."/>
            <person name="Henriet S."/>
            <person name="Mungpakdee S."/>
            <person name="Aury J.M."/>
            <person name="Da Silva C."/>
            <person name="Brinkmann H."/>
            <person name="Mikhaleva J."/>
            <person name="Olsen L.C."/>
            <person name="Jubin C."/>
            <person name="Canestro C."/>
            <person name="Bouquet J.M."/>
            <person name="Danks G."/>
            <person name="Poulain J."/>
            <person name="Campsteijn C."/>
            <person name="Adamski M."/>
            <person name="Cross I."/>
            <person name="Yadetie F."/>
            <person name="Muffato M."/>
            <person name="Louis A."/>
            <person name="Butcher S."/>
            <person name="Tsagkogeorga G."/>
            <person name="Konrad A."/>
            <person name="Singh S."/>
            <person name="Jensen M.F."/>
            <person name="Cong E.H."/>
            <person name="Eikeseth-Otteraa H."/>
            <person name="Noel B."/>
            <person name="Anthouard V."/>
            <person name="Porcel B.M."/>
            <person name="Kachouri-Lafond R."/>
            <person name="Nishino A."/>
            <person name="Ugolini M."/>
            <person name="Chourrout P."/>
            <person name="Nishida H."/>
            <person name="Aasland R."/>
            <person name="Huzurbazar S."/>
            <person name="Westhof E."/>
            <person name="Delsuc F."/>
            <person name="Lehrach H."/>
            <person name="Reinhardt R."/>
            <person name="Weissenbach J."/>
            <person name="Roy S.W."/>
            <person name="Artiguenave F."/>
            <person name="Postlethwait J.H."/>
            <person name="Manak J.R."/>
            <person name="Thompson E.M."/>
            <person name="Jaillon O."/>
            <person name="Du Pasquier L."/>
            <person name="Boudinot P."/>
            <person name="Liberles D.A."/>
            <person name="Volff J.N."/>
            <person name="Philippe H."/>
            <person name="Lenhard B."/>
            <person name="Roest Crollius H."/>
            <person name="Wincker P."/>
            <person name="Chourrout D."/>
        </authorList>
    </citation>
    <scope>NUCLEOTIDE SEQUENCE [LARGE SCALE GENOMIC DNA]</scope>
</reference>
<proteinExistence type="predicted"/>
<protein>
    <submittedName>
        <fullName evidence="1">Uncharacterized protein</fullName>
    </submittedName>
</protein>
<gene>
    <name evidence="1" type="ORF">GSOID_T00004108001</name>
</gene>
<dbReference type="EMBL" id="FN653029">
    <property type="protein sequence ID" value="CBY08101.1"/>
    <property type="molecule type" value="Genomic_DNA"/>
</dbReference>
<organism evidence="1">
    <name type="scientific">Oikopleura dioica</name>
    <name type="common">Tunicate</name>
    <dbReference type="NCBI Taxonomy" id="34765"/>
    <lineage>
        <taxon>Eukaryota</taxon>
        <taxon>Metazoa</taxon>
        <taxon>Chordata</taxon>
        <taxon>Tunicata</taxon>
        <taxon>Appendicularia</taxon>
        <taxon>Copelata</taxon>
        <taxon>Oikopleuridae</taxon>
        <taxon>Oikopleura</taxon>
    </lineage>
</organism>
<evidence type="ECO:0000313" key="2">
    <source>
        <dbReference type="Proteomes" id="UP000001307"/>
    </source>
</evidence>
<dbReference type="OrthoDB" id="10330762at2759"/>
<evidence type="ECO:0000313" key="1">
    <source>
        <dbReference type="EMBL" id="CBY08101.1"/>
    </source>
</evidence>
<dbReference type="Proteomes" id="UP000001307">
    <property type="component" value="Unassembled WGS sequence"/>
</dbReference>